<feature type="transmembrane region" description="Helical" evidence="2">
    <location>
        <begin position="68"/>
        <end position="86"/>
    </location>
</feature>
<dbReference type="EMBL" id="JAAIVB010000007">
    <property type="protein sequence ID" value="NEX59642.1"/>
    <property type="molecule type" value="Genomic_DNA"/>
</dbReference>
<feature type="transmembrane region" description="Helical" evidence="2">
    <location>
        <begin position="107"/>
        <end position="130"/>
    </location>
</feature>
<dbReference type="Pfam" id="PF04982">
    <property type="entry name" value="TM_HPP"/>
    <property type="match status" value="1"/>
</dbReference>
<dbReference type="SUPFAM" id="SSF54631">
    <property type="entry name" value="CBS-domain pair"/>
    <property type="match status" value="1"/>
</dbReference>
<dbReference type="SMART" id="SM00116">
    <property type="entry name" value="CBS"/>
    <property type="match status" value="2"/>
</dbReference>
<evidence type="ECO:0000313" key="4">
    <source>
        <dbReference type="EMBL" id="NEX59642.1"/>
    </source>
</evidence>
<proteinExistence type="predicted"/>
<dbReference type="PANTHER" id="PTHR33741:SF5">
    <property type="entry name" value="TRANSMEMBRANE PROTEIN DDB_G0269096-RELATED"/>
    <property type="match status" value="1"/>
</dbReference>
<dbReference type="InterPro" id="IPR046342">
    <property type="entry name" value="CBS_dom_sf"/>
</dbReference>
<dbReference type="CDD" id="cd04600">
    <property type="entry name" value="CBS_pair_HPP_assoc"/>
    <property type="match status" value="1"/>
</dbReference>
<keyword evidence="1" id="KW-0129">CBS domain</keyword>
<dbReference type="Pfam" id="PF00571">
    <property type="entry name" value="CBS"/>
    <property type="match status" value="2"/>
</dbReference>
<gene>
    <name evidence="4" type="ORF">G3574_00990</name>
</gene>
<evidence type="ECO:0000259" key="3">
    <source>
        <dbReference type="PROSITE" id="PS51371"/>
    </source>
</evidence>
<dbReference type="InterPro" id="IPR000644">
    <property type="entry name" value="CBS_dom"/>
</dbReference>
<name>A0A6B3SMN5_9BURK</name>
<evidence type="ECO:0000256" key="2">
    <source>
        <dbReference type="SAM" id="Phobius"/>
    </source>
</evidence>
<sequence>MTGLVVRAAFGTGQALPLLIAPMGASAVLLFGLPASPMAQPWSMLGGNMLSAAAGVLCARLIPDPAAAAGIAVAAAIGVMFAMRCLHPPGGAVAMTAVIGGPAIHDAGFSFVFFPVGLNCLLMLLAAIAYNNLTRRRYPHLPVHDHANTHQTRDATPGDRLGFTTEDLDEVLKEYNQVLDVSRDELESLILQTEMHAYRRRFGEITCADIMSRDVVAVEFGTDMEEAWALLRRHHVKALPVVDRARRVIGIVTVADFMKHADLDLYEGFDAKLRRFIRRTRGTDSDKAEVVGQIMTRQVKTVAEDMHVVELVPLVSEAEMHHIPVVDKERRLAGIVTQSDLIVALYRGRLNDMMTREAGNAKQAVA</sequence>
<keyword evidence="2" id="KW-0812">Transmembrane</keyword>
<feature type="domain" description="CBS" evidence="3">
    <location>
        <begin position="211"/>
        <end position="267"/>
    </location>
</feature>
<dbReference type="Gene3D" id="3.10.580.10">
    <property type="entry name" value="CBS-domain"/>
    <property type="match status" value="1"/>
</dbReference>
<organism evidence="4 5">
    <name type="scientific">Noviherbaspirillum galbum</name>
    <dbReference type="NCBI Taxonomy" id="2709383"/>
    <lineage>
        <taxon>Bacteria</taxon>
        <taxon>Pseudomonadati</taxon>
        <taxon>Pseudomonadota</taxon>
        <taxon>Betaproteobacteria</taxon>
        <taxon>Burkholderiales</taxon>
        <taxon>Oxalobacteraceae</taxon>
        <taxon>Noviherbaspirillum</taxon>
    </lineage>
</organism>
<evidence type="ECO:0000256" key="1">
    <source>
        <dbReference type="PROSITE-ProRule" id="PRU00703"/>
    </source>
</evidence>
<comment type="caution">
    <text evidence="4">The sequence shown here is derived from an EMBL/GenBank/DDBJ whole genome shotgun (WGS) entry which is preliminary data.</text>
</comment>
<feature type="domain" description="CBS" evidence="3">
    <location>
        <begin position="295"/>
        <end position="353"/>
    </location>
</feature>
<accession>A0A6B3SMN5</accession>
<feature type="transmembrane region" description="Helical" evidence="2">
    <location>
        <begin position="15"/>
        <end position="33"/>
    </location>
</feature>
<dbReference type="AlphaFoldDB" id="A0A6B3SMN5"/>
<keyword evidence="5" id="KW-1185">Reference proteome</keyword>
<evidence type="ECO:0000313" key="5">
    <source>
        <dbReference type="Proteomes" id="UP000482155"/>
    </source>
</evidence>
<reference evidence="4 5" key="1">
    <citation type="submission" date="2020-02" db="EMBL/GenBank/DDBJ databases">
        <authorList>
            <person name="Kim M.K."/>
        </authorList>
    </citation>
    <scope>NUCLEOTIDE SEQUENCE [LARGE SCALE GENOMIC DNA]</scope>
    <source>
        <strain evidence="4 5">17J57-3</strain>
    </source>
</reference>
<dbReference type="PROSITE" id="PS51371">
    <property type="entry name" value="CBS"/>
    <property type="match status" value="2"/>
</dbReference>
<keyword evidence="2" id="KW-1133">Transmembrane helix</keyword>
<dbReference type="PANTHER" id="PTHR33741">
    <property type="entry name" value="TRANSMEMBRANE PROTEIN DDB_G0269096-RELATED"/>
    <property type="match status" value="1"/>
</dbReference>
<keyword evidence="2" id="KW-0472">Membrane</keyword>
<protein>
    <submittedName>
        <fullName evidence="4">HPP family protein</fullName>
    </submittedName>
</protein>
<dbReference type="InterPro" id="IPR058581">
    <property type="entry name" value="TM_HPP"/>
</dbReference>
<dbReference type="InterPro" id="IPR007065">
    <property type="entry name" value="HPP"/>
</dbReference>
<dbReference type="Proteomes" id="UP000482155">
    <property type="component" value="Unassembled WGS sequence"/>
</dbReference>